<feature type="compositionally biased region" description="Basic and acidic residues" evidence="8">
    <location>
        <begin position="145"/>
        <end position="161"/>
    </location>
</feature>
<feature type="domain" description="RRM" evidence="9">
    <location>
        <begin position="342"/>
        <end position="447"/>
    </location>
</feature>
<comment type="subcellular location">
    <subcellularLocation>
        <location evidence="2">Nucleus</location>
        <location evidence="2">Nucleolus</location>
    </subcellularLocation>
</comment>
<evidence type="ECO:0000256" key="5">
    <source>
        <dbReference type="ARBA" id="ARBA00022884"/>
    </source>
</evidence>
<feature type="compositionally biased region" description="Basic residues" evidence="8">
    <location>
        <begin position="539"/>
        <end position="548"/>
    </location>
</feature>
<comment type="caution">
    <text evidence="10">The sequence shown here is derived from an EMBL/GenBank/DDBJ whole genome shotgun (WGS) entry which is preliminary data.</text>
</comment>
<dbReference type="Proteomes" id="UP000073492">
    <property type="component" value="Unassembled WGS sequence"/>
</dbReference>
<evidence type="ECO:0000256" key="4">
    <source>
        <dbReference type="ARBA" id="ARBA00015520"/>
    </source>
</evidence>
<dbReference type="GO" id="GO:0005730">
    <property type="term" value="C:nucleolus"/>
    <property type="evidence" value="ECO:0007669"/>
    <property type="project" value="UniProtKB-SubCell"/>
</dbReference>
<feature type="region of interest" description="Disordered" evidence="8">
    <location>
        <begin position="357"/>
        <end position="377"/>
    </location>
</feature>
<evidence type="ECO:0000256" key="6">
    <source>
        <dbReference type="ARBA" id="ARBA00023242"/>
    </source>
</evidence>
<dbReference type="SMART" id="SM00360">
    <property type="entry name" value="RRM"/>
    <property type="match status" value="2"/>
</dbReference>
<dbReference type="InterPro" id="IPR012677">
    <property type="entry name" value="Nucleotide-bd_a/b_plait_sf"/>
</dbReference>
<dbReference type="PROSITE" id="PS50102">
    <property type="entry name" value="RRM"/>
    <property type="match status" value="1"/>
</dbReference>
<dbReference type="InterPro" id="IPR000504">
    <property type="entry name" value="RRM_dom"/>
</dbReference>
<feature type="region of interest" description="Disordered" evidence="8">
    <location>
        <begin position="437"/>
        <end position="576"/>
    </location>
</feature>
<evidence type="ECO:0000256" key="1">
    <source>
        <dbReference type="ARBA" id="ARBA00002475"/>
    </source>
</evidence>
<comment type="similarity">
    <text evidence="3">Belongs to the RRM RBM34 family.</text>
</comment>
<evidence type="ECO:0000256" key="7">
    <source>
        <dbReference type="PROSITE-ProRule" id="PRU00176"/>
    </source>
</evidence>
<evidence type="ECO:0000256" key="3">
    <source>
        <dbReference type="ARBA" id="ARBA00007077"/>
    </source>
</evidence>
<feature type="region of interest" description="Disordered" evidence="8">
    <location>
        <begin position="51"/>
        <end position="207"/>
    </location>
</feature>
<protein>
    <recommendedName>
        <fullName evidence="4">Nucleolar protein 12</fullName>
    </recommendedName>
</protein>
<keyword evidence="5 7" id="KW-0694">RNA-binding</keyword>
<dbReference type="GO" id="GO:0000463">
    <property type="term" value="P:maturation of LSU-rRNA from tricistronic rRNA transcript (SSU-rRNA, 5.8S rRNA, LSU-rRNA)"/>
    <property type="evidence" value="ECO:0007669"/>
    <property type="project" value="TreeGrafter"/>
</dbReference>
<feature type="compositionally biased region" description="Basic residues" evidence="8">
    <location>
        <begin position="555"/>
        <end position="565"/>
    </location>
</feature>
<evidence type="ECO:0000259" key="9">
    <source>
        <dbReference type="PROSITE" id="PS50102"/>
    </source>
</evidence>
<feature type="region of interest" description="Disordered" evidence="8">
    <location>
        <begin position="1"/>
        <end position="32"/>
    </location>
</feature>
<evidence type="ECO:0000313" key="11">
    <source>
        <dbReference type="Proteomes" id="UP000073492"/>
    </source>
</evidence>
<keyword evidence="6" id="KW-0539">Nucleus</keyword>
<evidence type="ECO:0000313" key="10">
    <source>
        <dbReference type="EMBL" id="KXT14636.1"/>
    </source>
</evidence>
<feature type="compositionally biased region" description="Acidic residues" evidence="8">
    <location>
        <begin position="75"/>
        <end position="113"/>
    </location>
</feature>
<feature type="compositionally biased region" description="Basic and acidic residues" evidence="8">
    <location>
        <begin position="1"/>
        <end position="17"/>
    </location>
</feature>
<dbReference type="Pfam" id="PF00076">
    <property type="entry name" value="RRM_1"/>
    <property type="match status" value="1"/>
</dbReference>
<dbReference type="PANTHER" id="PTHR23236">
    <property type="entry name" value="EUKARYOTIC TRANSLATION INITIATION FACTOR 4B/4H"/>
    <property type="match status" value="1"/>
</dbReference>
<organism evidence="10 11">
    <name type="scientific">Pseudocercospora musae</name>
    <dbReference type="NCBI Taxonomy" id="113226"/>
    <lineage>
        <taxon>Eukaryota</taxon>
        <taxon>Fungi</taxon>
        <taxon>Dikarya</taxon>
        <taxon>Ascomycota</taxon>
        <taxon>Pezizomycotina</taxon>
        <taxon>Dothideomycetes</taxon>
        <taxon>Dothideomycetidae</taxon>
        <taxon>Mycosphaerellales</taxon>
        <taxon>Mycosphaerellaceae</taxon>
        <taxon>Pseudocercospora</taxon>
    </lineage>
</organism>
<dbReference type="InterPro" id="IPR035979">
    <property type="entry name" value="RBD_domain_sf"/>
</dbReference>
<evidence type="ECO:0000256" key="2">
    <source>
        <dbReference type="ARBA" id="ARBA00004604"/>
    </source>
</evidence>
<dbReference type="PANTHER" id="PTHR23236:SF25">
    <property type="entry name" value="RNA-BINDING PROTEIN 34"/>
    <property type="match status" value="1"/>
</dbReference>
<dbReference type="AlphaFoldDB" id="A0A139IJB5"/>
<accession>A0A139IJB5</accession>
<gene>
    <name evidence="10" type="ORF">AC579_3696</name>
</gene>
<reference evidence="10 11" key="1">
    <citation type="submission" date="2015-07" db="EMBL/GenBank/DDBJ databases">
        <title>Comparative genomics of the Sigatoka disease complex on banana suggests a link between parallel evolutionary changes in Pseudocercospora fijiensis and Pseudocercospora eumusae and increased virulence on the banana host.</title>
        <authorList>
            <person name="Chang T.-C."/>
            <person name="Salvucci A."/>
            <person name="Crous P.W."/>
            <person name="Stergiopoulos I."/>
        </authorList>
    </citation>
    <scope>NUCLEOTIDE SEQUENCE [LARGE SCALE GENOMIC DNA]</scope>
    <source>
        <strain evidence="10 11">CBS 116634</strain>
    </source>
</reference>
<dbReference type="Gene3D" id="3.30.70.330">
    <property type="match status" value="2"/>
</dbReference>
<proteinExistence type="inferred from homology"/>
<dbReference type="STRING" id="113226.A0A139IJB5"/>
<name>A0A139IJB5_9PEZI</name>
<evidence type="ECO:0000256" key="8">
    <source>
        <dbReference type="SAM" id="MobiDB-lite"/>
    </source>
</evidence>
<comment type="function">
    <text evidence="1">Involved in pre-25S rRNA processing.</text>
</comment>
<sequence>MAKSKEKPETLKCEKKEKRSKNARKVEAEEKQFSLLADDNTVNTSLASLFAVKQPPVKANPPPAAPRPVAKRESDAEEGKEDEENDTELSEVDEDVESDADIDMKDAEEEAAGEQEGAVEAAKPHRKRKRKDAGDELEDAYMGRLAREDEKEADRLAAERAAKKRKQREHERGEDGSDAEEQDDVEKDAADEDNDDEDNAMSPPPKHETEIAADEELSKANRTVFLGNVSTAAISSKSSRKALLNHLASFFEELPPSKNGTKQKVESIRFRSTPYATALPKKAAFAKKELMDATTKSTNAYVVYSTEKLAREAVQHLNGTIILERHLRVDSVAHPAKIDNRRCVFVGNLGFVDDESNIQDANEEEGREKRKRGKEPADIEEGLWRTFSKSGKVESVRVIRDSTTRVGKGIAYVQFEDENAVEQALLLNEKKFPPMLPRKLRVSRAKAPKKNGKPGTGRPSARPSAATGYQRKLTGAEASQMGRTGKLLGRAAAAKVRTSGEFGKENRSGTGDKPPFGNGIKRPEDFIKKSPIIFEGHRASSKQGKRGLKLGGKGGGKKKKSKVTKRSTSFKSKKKP</sequence>
<keyword evidence="11" id="KW-1185">Reference proteome</keyword>
<feature type="compositionally biased region" description="Acidic residues" evidence="8">
    <location>
        <begin position="176"/>
        <end position="199"/>
    </location>
</feature>
<feature type="compositionally biased region" description="Basic residues" evidence="8">
    <location>
        <begin position="438"/>
        <end position="452"/>
    </location>
</feature>
<dbReference type="SUPFAM" id="SSF54928">
    <property type="entry name" value="RNA-binding domain, RBD"/>
    <property type="match status" value="2"/>
</dbReference>
<dbReference type="EMBL" id="LFZO01000078">
    <property type="protein sequence ID" value="KXT14636.1"/>
    <property type="molecule type" value="Genomic_DNA"/>
</dbReference>
<dbReference type="GO" id="GO:0019843">
    <property type="term" value="F:rRNA binding"/>
    <property type="evidence" value="ECO:0007669"/>
    <property type="project" value="TreeGrafter"/>
</dbReference>